<evidence type="ECO:0000256" key="3">
    <source>
        <dbReference type="ARBA" id="ARBA00022884"/>
    </source>
</evidence>
<evidence type="ECO:0000313" key="11">
    <source>
        <dbReference type="EMBL" id="PJA46837.1"/>
    </source>
</evidence>
<sequence>MGQKIHPKLFRLNTIYTWDSKWFASRKNYVSSLKEDVQIREYLKTTLKDASVDSIIIDRNSNKLSITITSAKPGFIIGRAGAGIEELKTKIQKEFFRGRRVTINLNIQEIAQPALSASVVGQQIAQEVEKRMPFRRSMKMARERVIKAGAKGVKITVCGRLNGAEIARTETISEGSIPLHNLRADVDFARITARTIWGAIGVRVWIYKGEVFEGEAVSNVKKIEKPRRRER</sequence>
<dbReference type="GO" id="GO:0003735">
    <property type="term" value="F:structural constituent of ribosome"/>
    <property type="evidence" value="ECO:0007669"/>
    <property type="project" value="InterPro"/>
</dbReference>
<dbReference type="InterPro" id="IPR057258">
    <property type="entry name" value="Ribosomal_uS3"/>
</dbReference>
<organism evidence="11 12">
    <name type="scientific">Candidatus Uhrbacteria bacterium CG_4_9_14_3_um_filter_41_35</name>
    <dbReference type="NCBI Taxonomy" id="1975034"/>
    <lineage>
        <taxon>Bacteria</taxon>
        <taxon>Candidatus Uhriibacteriota</taxon>
    </lineage>
</organism>
<keyword evidence="4 8" id="KW-0689">Ribosomal protein</keyword>
<evidence type="ECO:0000256" key="6">
    <source>
        <dbReference type="ARBA" id="ARBA00024998"/>
    </source>
</evidence>
<evidence type="ECO:0000256" key="7">
    <source>
        <dbReference type="ARBA" id="ARBA00035257"/>
    </source>
</evidence>
<accession>A0A2M7XG37</accession>
<dbReference type="Proteomes" id="UP000231263">
    <property type="component" value="Unassembled WGS sequence"/>
</dbReference>
<evidence type="ECO:0000256" key="9">
    <source>
        <dbReference type="RuleBase" id="RU003624"/>
    </source>
</evidence>
<dbReference type="GO" id="GO:0019843">
    <property type="term" value="F:rRNA binding"/>
    <property type="evidence" value="ECO:0007669"/>
    <property type="project" value="UniProtKB-UniRule"/>
</dbReference>
<dbReference type="GO" id="GO:0022627">
    <property type="term" value="C:cytosolic small ribosomal subunit"/>
    <property type="evidence" value="ECO:0007669"/>
    <property type="project" value="TreeGrafter"/>
</dbReference>
<dbReference type="InterPro" id="IPR018280">
    <property type="entry name" value="Ribosomal_uS3_CS"/>
</dbReference>
<proteinExistence type="inferred from homology"/>
<evidence type="ECO:0000256" key="5">
    <source>
        <dbReference type="ARBA" id="ARBA00023274"/>
    </source>
</evidence>
<dbReference type="InterPro" id="IPR005704">
    <property type="entry name" value="Ribosomal_uS3_bac-typ"/>
</dbReference>
<dbReference type="SMART" id="SM00322">
    <property type="entry name" value="KH"/>
    <property type="match status" value="1"/>
</dbReference>
<protein>
    <recommendedName>
        <fullName evidence="7 8">Small ribosomal subunit protein uS3</fullName>
    </recommendedName>
</protein>
<keyword evidence="3 8" id="KW-0694">RNA-binding</keyword>
<reference evidence="12" key="1">
    <citation type="submission" date="2017-09" db="EMBL/GenBank/DDBJ databases">
        <title>Depth-based differentiation of microbial function through sediment-hosted aquifers and enrichment of novel symbionts in the deep terrestrial subsurface.</title>
        <authorList>
            <person name="Probst A.J."/>
            <person name="Ladd B."/>
            <person name="Jarett J.K."/>
            <person name="Geller-Mcgrath D.E."/>
            <person name="Sieber C.M.K."/>
            <person name="Emerson J.B."/>
            <person name="Anantharaman K."/>
            <person name="Thomas B.C."/>
            <person name="Malmstrom R."/>
            <person name="Stieglmeier M."/>
            <person name="Klingl A."/>
            <person name="Woyke T."/>
            <person name="Ryan C.M."/>
            <person name="Banfield J.F."/>
        </authorList>
    </citation>
    <scope>NUCLEOTIDE SEQUENCE [LARGE SCALE GENOMIC DNA]</scope>
</reference>
<evidence type="ECO:0000259" key="10">
    <source>
        <dbReference type="PROSITE" id="PS50823"/>
    </source>
</evidence>
<dbReference type="Gene3D" id="3.30.300.20">
    <property type="match status" value="1"/>
</dbReference>
<dbReference type="FunFam" id="3.30.300.20:FF:000001">
    <property type="entry name" value="30S ribosomal protein S3"/>
    <property type="match status" value="1"/>
</dbReference>
<dbReference type="CDD" id="cd02412">
    <property type="entry name" value="KH-II_30S_S3"/>
    <property type="match status" value="1"/>
</dbReference>
<evidence type="ECO:0000256" key="4">
    <source>
        <dbReference type="ARBA" id="ARBA00022980"/>
    </source>
</evidence>
<dbReference type="HAMAP" id="MF_01309_B">
    <property type="entry name" value="Ribosomal_uS3_B"/>
    <property type="match status" value="1"/>
</dbReference>
<dbReference type="PANTHER" id="PTHR11760:SF19">
    <property type="entry name" value="SMALL RIBOSOMAL SUBUNIT PROTEIN US3C"/>
    <property type="match status" value="1"/>
</dbReference>
<dbReference type="PROSITE" id="PS50823">
    <property type="entry name" value="KH_TYPE_2"/>
    <property type="match status" value="1"/>
</dbReference>
<dbReference type="Pfam" id="PF00189">
    <property type="entry name" value="Ribosomal_S3_C"/>
    <property type="match status" value="1"/>
</dbReference>
<dbReference type="InterPro" id="IPR004087">
    <property type="entry name" value="KH_dom"/>
</dbReference>
<evidence type="ECO:0000256" key="2">
    <source>
        <dbReference type="ARBA" id="ARBA00022730"/>
    </source>
</evidence>
<dbReference type="PANTHER" id="PTHR11760">
    <property type="entry name" value="30S/40S RIBOSOMAL PROTEIN S3"/>
    <property type="match status" value="1"/>
</dbReference>
<dbReference type="SUPFAM" id="SSF54814">
    <property type="entry name" value="Prokaryotic type KH domain (KH-domain type II)"/>
    <property type="match status" value="1"/>
</dbReference>
<dbReference type="Pfam" id="PF07650">
    <property type="entry name" value="KH_2"/>
    <property type="match status" value="1"/>
</dbReference>
<dbReference type="EMBL" id="PFWT01000007">
    <property type="protein sequence ID" value="PJA46837.1"/>
    <property type="molecule type" value="Genomic_DNA"/>
</dbReference>
<keyword evidence="5 8" id="KW-0687">Ribonucleoprotein</keyword>
<dbReference type="Gene3D" id="3.30.1140.32">
    <property type="entry name" value="Ribosomal protein S3, C-terminal domain"/>
    <property type="match status" value="1"/>
</dbReference>
<dbReference type="InterPro" id="IPR015946">
    <property type="entry name" value="KH_dom-like_a/b"/>
</dbReference>
<dbReference type="InterPro" id="IPR036419">
    <property type="entry name" value="Ribosomal_S3_C_sf"/>
</dbReference>
<evidence type="ECO:0000313" key="12">
    <source>
        <dbReference type="Proteomes" id="UP000231263"/>
    </source>
</evidence>
<comment type="similarity">
    <text evidence="1 8 9">Belongs to the universal ribosomal protein uS3 family.</text>
</comment>
<feature type="domain" description="KH type-2" evidence="10">
    <location>
        <begin position="39"/>
        <end position="111"/>
    </location>
</feature>
<dbReference type="PROSITE" id="PS00548">
    <property type="entry name" value="RIBOSOMAL_S3"/>
    <property type="match status" value="1"/>
</dbReference>
<dbReference type="SUPFAM" id="SSF54821">
    <property type="entry name" value="Ribosomal protein S3 C-terminal domain"/>
    <property type="match status" value="1"/>
</dbReference>
<dbReference type="AlphaFoldDB" id="A0A2M7XG37"/>
<comment type="subunit">
    <text evidence="8">Part of the 30S ribosomal subunit. Forms a tight complex with proteins S10 and S14.</text>
</comment>
<dbReference type="InterPro" id="IPR004044">
    <property type="entry name" value="KH_dom_type_2"/>
</dbReference>
<dbReference type="InterPro" id="IPR001351">
    <property type="entry name" value="Ribosomal_uS3_C"/>
</dbReference>
<evidence type="ECO:0000256" key="8">
    <source>
        <dbReference type="HAMAP-Rule" id="MF_01309"/>
    </source>
</evidence>
<dbReference type="GO" id="GO:0003729">
    <property type="term" value="F:mRNA binding"/>
    <property type="evidence" value="ECO:0007669"/>
    <property type="project" value="UniProtKB-UniRule"/>
</dbReference>
<comment type="function">
    <text evidence="6 8">Binds the lower part of the 30S subunit head. Binds mRNA in the 70S ribosome, positioning it for translation.</text>
</comment>
<dbReference type="GO" id="GO:0006412">
    <property type="term" value="P:translation"/>
    <property type="evidence" value="ECO:0007669"/>
    <property type="project" value="UniProtKB-UniRule"/>
</dbReference>
<keyword evidence="2 8" id="KW-0699">rRNA-binding</keyword>
<dbReference type="InterPro" id="IPR009019">
    <property type="entry name" value="KH_sf_prok-type"/>
</dbReference>
<evidence type="ECO:0000256" key="1">
    <source>
        <dbReference type="ARBA" id="ARBA00010761"/>
    </source>
</evidence>
<dbReference type="NCBIfam" id="TIGR01009">
    <property type="entry name" value="rpsC_bact"/>
    <property type="match status" value="1"/>
</dbReference>
<gene>
    <name evidence="8" type="primary">rpsC</name>
    <name evidence="11" type="ORF">CO173_01280</name>
</gene>
<name>A0A2M7XG37_9BACT</name>
<comment type="caution">
    <text evidence="11">The sequence shown here is derived from an EMBL/GenBank/DDBJ whole genome shotgun (WGS) entry which is preliminary data.</text>
</comment>